<dbReference type="Gene3D" id="1.20.5.1200">
    <property type="entry name" value="Alpha-tocopherol transfer"/>
    <property type="match status" value="1"/>
</dbReference>
<accession>A0A1L8DYX8</accession>
<dbReference type="InterPro" id="IPR011074">
    <property type="entry name" value="CRAL/TRIO_N_dom"/>
</dbReference>
<feature type="domain" description="CRAL-TRIO" evidence="1">
    <location>
        <begin position="97"/>
        <end position="262"/>
    </location>
</feature>
<dbReference type="Pfam" id="PF03765">
    <property type="entry name" value="CRAL_TRIO_N"/>
    <property type="match status" value="1"/>
</dbReference>
<dbReference type="PANTHER" id="PTHR10174">
    <property type="entry name" value="ALPHA-TOCOPHEROL TRANSFER PROTEIN-RELATED"/>
    <property type="match status" value="1"/>
</dbReference>
<dbReference type="Gene3D" id="3.40.525.10">
    <property type="entry name" value="CRAL-TRIO lipid binding domain"/>
    <property type="match status" value="1"/>
</dbReference>
<dbReference type="InterPro" id="IPR001251">
    <property type="entry name" value="CRAL-TRIO_dom"/>
</dbReference>
<dbReference type="CDD" id="cd00170">
    <property type="entry name" value="SEC14"/>
    <property type="match status" value="1"/>
</dbReference>
<evidence type="ECO:0000259" key="1">
    <source>
        <dbReference type="PROSITE" id="PS50191"/>
    </source>
</evidence>
<sequence>MPAVEVAHVLDLSPELPDKIREVANRQGEDPDKVCAYLQEFRDLIYEKGNCTPHRTDDEYLLKFLRARFFRVDNAYKLLCRYYNFRDQNPELHVNVRPTSLRPIGEDDIVSVAPYRDQHGRRIMLYKIGNWKPSKIPLDDLFRATLIILEIGSMEPQTQVVGGVGIFDLEGLTLNHCWHMSPSVAQKMISMMVTCMPLRTTAIHIVNQSWAFDAVFQVFKPFLNERMKEKIFIHGTDMASLHKHIAPAHLPERYGGKMNEYDYTTWLDSLKPNERVVKELLQLGYNIPEEDRV</sequence>
<dbReference type="EMBL" id="GFDF01002448">
    <property type="protein sequence ID" value="JAV11636.1"/>
    <property type="molecule type" value="Transcribed_RNA"/>
</dbReference>
<dbReference type="SMART" id="SM00516">
    <property type="entry name" value="SEC14"/>
    <property type="match status" value="1"/>
</dbReference>
<dbReference type="SUPFAM" id="SSF52087">
    <property type="entry name" value="CRAL/TRIO domain"/>
    <property type="match status" value="1"/>
</dbReference>
<name>A0A1L8DYX8_9DIPT</name>
<dbReference type="SMART" id="SM01100">
    <property type="entry name" value="CRAL_TRIO_N"/>
    <property type="match status" value="1"/>
</dbReference>
<reference evidence="2" key="1">
    <citation type="submission" date="2016-12" db="EMBL/GenBank/DDBJ databases">
        <title>An insight into the sialome and mialome of the sand fly, Nyssomyia neivai.</title>
        <authorList>
            <person name="Sebastian V."/>
            <person name="Goulart T.M."/>
            <person name="Oliveira W."/>
            <person name="Calvo E."/>
            <person name="Oliveira L.F."/>
            <person name="Pinto M.C."/>
            <person name="Rosselino A.M."/>
            <person name="Ribeiro J.M."/>
        </authorList>
    </citation>
    <scope>NUCLEOTIDE SEQUENCE</scope>
</reference>
<dbReference type="AlphaFoldDB" id="A0A1L8DYX8"/>
<dbReference type="PRINTS" id="PR00180">
    <property type="entry name" value="CRETINALDHBP"/>
</dbReference>
<dbReference type="GO" id="GO:0016020">
    <property type="term" value="C:membrane"/>
    <property type="evidence" value="ECO:0007669"/>
    <property type="project" value="TreeGrafter"/>
</dbReference>
<evidence type="ECO:0000313" key="2">
    <source>
        <dbReference type="EMBL" id="JAV11636.1"/>
    </source>
</evidence>
<dbReference type="Pfam" id="PF00650">
    <property type="entry name" value="CRAL_TRIO"/>
    <property type="match status" value="1"/>
</dbReference>
<organism evidence="2">
    <name type="scientific">Nyssomyia neivai</name>
    <dbReference type="NCBI Taxonomy" id="330878"/>
    <lineage>
        <taxon>Eukaryota</taxon>
        <taxon>Metazoa</taxon>
        <taxon>Ecdysozoa</taxon>
        <taxon>Arthropoda</taxon>
        <taxon>Hexapoda</taxon>
        <taxon>Insecta</taxon>
        <taxon>Pterygota</taxon>
        <taxon>Neoptera</taxon>
        <taxon>Endopterygota</taxon>
        <taxon>Diptera</taxon>
        <taxon>Nematocera</taxon>
        <taxon>Psychodoidea</taxon>
        <taxon>Psychodidae</taxon>
        <taxon>Nyssomyia</taxon>
    </lineage>
</organism>
<protein>
    <submittedName>
        <fullName evidence="2">Putative phosphatidylinositol transfer protein sec14</fullName>
    </submittedName>
</protein>
<dbReference type="SUPFAM" id="SSF46938">
    <property type="entry name" value="CRAL/TRIO N-terminal domain"/>
    <property type="match status" value="1"/>
</dbReference>
<dbReference type="InterPro" id="IPR036273">
    <property type="entry name" value="CRAL/TRIO_N_dom_sf"/>
</dbReference>
<proteinExistence type="predicted"/>
<dbReference type="InterPro" id="IPR036865">
    <property type="entry name" value="CRAL-TRIO_dom_sf"/>
</dbReference>
<dbReference type="GO" id="GO:1902936">
    <property type="term" value="F:phosphatidylinositol bisphosphate binding"/>
    <property type="evidence" value="ECO:0007669"/>
    <property type="project" value="TreeGrafter"/>
</dbReference>
<dbReference type="Gene3D" id="1.10.8.20">
    <property type="entry name" value="N-terminal domain of phosphatidylinositol transfer protein sec14p"/>
    <property type="match status" value="1"/>
</dbReference>
<dbReference type="PROSITE" id="PS50191">
    <property type="entry name" value="CRAL_TRIO"/>
    <property type="match status" value="1"/>
</dbReference>
<dbReference type="PANTHER" id="PTHR10174:SF234">
    <property type="entry name" value="SD01558P"/>
    <property type="match status" value="1"/>
</dbReference>